<proteinExistence type="predicted"/>
<evidence type="ECO:0000256" key="6">
    <source>
        <dbReference type="ARBA" id="ARBA00022741"/>
    </source>
</evidence>
<dbReference type="Pfam" id="PF02518">
    <property type="entry name" value="HATPase_c"/>
    <property type="match status" value="1"/>
</dbReference>
<dbReference type="GO" id="GO:0004673">
    <property type="term" value="F:protein histidine kinase activity"/>
    <property type="evidence" value="ECO:0007669"/>
    <property type="project" value="UniProtKB-EC"/>
</dbReference>
<sequence>MNSRRNTFSGTPDRLVRRVRRALAGRASTNAVPLLGPLLRILKLFDTVNARVGGLLLLAVAPFAVGLSLLAWEGYQEMEDVVRARADEVARQASALVSYELDVATQTLRILAASADDRALGALRLSPWAALSPPRVAAVVERGADGAIRTRIDNPTFRCSAGFSHGSDFIVPMGMERTLSLRYPPPQALDEAPCVEITMRRIDHDAGVQPRYLSALVSLEVSAASIRYRLKNRNEWPRIWVLAPDRRLLTLEPTHSAAGEAPVDAAALEDELLARNGRGDNGSVALNQRHRASVLTTLPVGLRLLVVATRSRDEGHARNSFITTVFLTVAVLILLLTAVGTLADAVLVRPINQLMDALSEWRQGGAFDTRIARSMPMELRALGFSFKRATRRLARHEARLSRALEHQRLLIHEIHHRVKNNLQIVASLLNLQANRIRQPEAQNEFRQARDRVRTLATLHRHLYPETGSTAMRMPLFLKELCSQIAAAHGEDGSDRISVVVEAEDFEMSVDQAVPLALVTTEIVSNAIRYAFPDDRPGTVRLTLRQERAGEAVMVIEDDGIGLAVGERSHDRSQRTGLGLQLIRGFVRQLGGVMRCTSDPEADASVPPLAGTRYVITFPLTPPRGELRGHVVS</sequence>
<dbReference type="InterPro" id="IPR011495">
    <property type="entry name" value="Sig_transdc_His_kin_sub2_dim/P"/>
</dbReference>
<dbReference type="EMBL" id="JABXXR010000002">
    <property type="protein sequence ID" value="NVN39072.1"/>
    <property type="molecule type" value="Genomic_DNA"/>
</dbReference>
<keyword evidence="5" id="KW-0808">Transferase</keyword>
<dbReference type="PROSITE" id="PS50109">
    <property type="entry name" value="HIS_KIN"/>
    <property type="match status" value="1"/>
</dbReference>
<dbReference type="Pfam" id="PF07568">
    <property type="entry name" value="HisKA_2"/>
    <property type="match status" value="1"/>
</dbReference>
<name>A0A850PAX3_9PROT</name>
<evidence type="ECO:0000313" key="12">
    <source>
        <dbReference type="EMBL" id="NVN39072.1"/>
    </source>
</evidence>
<dbReference type="GO" id="GO:0016020">
    <property type="term" value="C:membrane"/>
    <property type="evidence" value="ECO:0007669"/>
    <property type="project" value="UniProtKB-SubCell"/>
</dbReference>
<dbReference type="SMART" id="SM00387">
    <property type="entry name" value="HATPase_c"/>
    <property type="match status" value="1"/>
</dbReference>
<dbReference type="SUPFAM" id="SSF55874">
    <property type="entry name" value="ATPase domain of HSP90 chaperone/DNA topoisomerase II/histidine kinase"/>
    <property type="match status" value="1"/>
</dbReference>
<evidence type="ECO:0000313" key="13">
    <source>
        <dbReference type="Proteomes" id="UP000585665"/>
    </source>
</evidence>
<dbReference type="PANTHER" id="PTHR41523:SF8">
    <property type="entry name" value="ETHYLENE RESPONSE SENSOR PROTEIN"/>
    <property type="match status" value="1"/>
</dbReference>
<organism evidence="12 13">
    <name type="scientific">Ameyamaea chiangmaiensis</name>
    <dbReference type="NCBI Taxonomy" id="442969"/>
    <lineage>
        <taxon>Bacteria</taxon>
        <taxon>Pseudomonadati</taxon>
        <taxon>Pseudomonadota</taxon>
        <taxon>Alphaproteobacteria</taxon>
        <taxon>Acetobacterales</taxon>
        <taxon>Acetobacteraceae</taxon>
        <taxon>Ameyamaea</taxon>
    </lineage>
</organism>
<keyword evidence="6" id="KW-0547">Nucleotide-binding</keyword>
<dbReference type="Gene3D" id="3.30.565.10">
    <property type="entry name" value="Histidine kinase-like ATPase, C-terminal domain"/>
    <property type="match status" value="1"/>
</dbReference>
<dbReference type="GO" id="GO:0005524">
    <property type="term" value="F:ATP binding"/>
    <property type="evidence" value="ECO:0007669"/>
    <property type="project" value="UniProtKB-KW"/>
</dbReference>
<keyword evidence="9" id="KW-1133">Transmembrane helix</keyword>
<dbReference type="GO" id="GO:0007165">
    <property type="term" value="P:signal transduction"/>
    <property type="evidence" value="ECO:0007669"/>
    <property type="project" value="InterPro"/>
</dbReference>
<comment type="subcellular location">
    <subcellularLocation>
        <location evidence="2">Membrane</location>
    </subcellularLocation>
</comment>
<feature type="domain" description="HAMP" evidence="11">
    <location>
        <begin position="345"/>
        <end position="398"/>
    </location>
</feature>
<evidence type="ECO:0000256" key="2">
    <source>
        <dbReference type="ARBA" id="ARBA00004370"/>
    </source>
</evidence>
<keyword evidence="9" id="KW-0472">Membrane</keyword>
<dbReference type="InterPro" id="IPR005467">
    <property type="entry name" value="His_kinase_dom"/>
</dbReference>
<evidence type="ECO:0000256" key="4">
    <source>
        <dbReference type="ARBA" id="ARBA00022553"/>
    </source>
</evidence>
<dbReference type="RefSeq" id="WP_176612097.1">
    <property type="nucleotide sequence ID" value="NZ_JABXXR010000002.1"/>
</dbReference>
<feature type="transmembrane region" description="Helical" evidence="9">
    <location>
        <begin position="54"/>
        <end position="75"/>
    </location>
</feature>
<dbReference type="PANTHER" id="PTHR41523">
    <property type="entry name" value="TWO-COMPONENT SYSTEM SENSOR PROTEIN"/>
    <property type="match status" value="1"/>
</dbReference>
<protein>
    <recommendedName>
        <fullName evidence="3">histidine kinase</fullName>
        <ecNumber evidence="3">2.7.13.3</ecNumber>
    </recommendedName>
</protein>
<dbReference type="InterPro" id="IPR003660">
    <property type="entry name" value="HAMP_dom"/>
</dbReference>
<keyword evidence="7 12" id="KW-0418">Kinase</keyword>
<keyword evidence="9" id="KW-0812">Transmembrane</keyword>
<keyword evidence="8" id="KW-0067">ATP-binding</keyword>
<feature type="transmembrane region" description="Helical" evidence="9">
    <location>
        <begin position="23"/>
        <end position="42"/>
    </location>
</feature>
<dbReference type="PROSITE" id="PS50885">
    <property type="entry name" value="HAMP"/>
    <property type="match status" value="1"/>
</dbReference>
<dbReference type="InterPro" id="IPR003594">
    <property type="entry name" value="HATPase_dom"/>
</dbReference>
<evidence type="ECO:0000256" key="1">
    <source>
        <dbReference type="ARBA" id="ARBA00000085"/>
    </source>
</evidence>
<evidence type="ECO:0000259" key="10">
    <source>
        <dbReference type="PROSITE" id="PS50109"/>
    </source>
</evidence>
<comment type="catalytic activity">
    <reaction evidence="1">
        <text>ATP + protein L-histidine = ADP + protein N-phospho-L-histidine.</text>
        <dbReference type="EC" id="2.7.13.3"/>
    </reaction>
</comment>
<reference evidence="12 13" key="1">
    <citation type="submission" date="2020-06" db="EMBL/GenBank/DDBJ databases">
        <title>Description of novel acetic acid bacteria.</title>
        <authorList>
            <person name="Sombolestani A."/>
        </authorList>
    </citation>
    <scope>NUCLEOTIDE SEQUENCE [LARGE SCALE GENOMIC DNA]</scope>
    <source>
        <strain evidence="12 13">LMG 27010</strain>
    </source>
</reference>
<comment type="caution">
    <text evidence="12">The sequence shown here is derived from an EMBL/GenBank/DDBJ whole genome shotgun (WGS) entry which is preliminary data.</text>
</comment>
<keyword evidence="4" id="KW-0597">Phosphoprotein</keyword>
<evidence type="ECO:0000256" key="9">
    <source>
        <dbReference type="SAM" id="Phobius"/>
    </source>
</evidence>
<gene>
    <name evidence="12" type="ORF">HUK82_00635</name>
</gene>
<dbReference type="Gene3D" id="3.30.450.20">
    <property type="entry name" value="PAS domain"/>
    <property type="match status" value="1"/>
</dbReference>
<evidence type="ECO:0000256" key="8">
    <source>
        <dbReference type="ARBA" id="ARBA00022840"/>
    </source>
</evidence>
<evidence type="ECO:0000259" key="11">
    <source>
        <dbReference type="PROSITE" id="PS50885"/>
    </source>
</evidence>
<dbReference type="Proteomes" id="UP000585665">
    <property type="component" value="Unassembled WGS sequence"/>
</dbReference>
<feature type="domain" description="Histidine kinase" evidence="10">
    <location>
        <begin position="413"/>
        <end position="621"/>
    </location>
</feature>
<evidence type="ECO:0000256" key="3">
    <source>
        <dbReference type="ARBA" id="ARBA00012438"/>
    </source>
</evidence>
<dbReference type="EC" id="2.7.13.3" evidence="3"/>
<evidence type="ECO:0000256" key="7">
    <source>
        <dbReference type="ARBA" id="ARBA00022777"/>
    </source>
</evidence>
<dbReference type="AlphaFoldDB" id="A0A850PAX3"/>
<evidence type="ECO:0000256" key="5">
    <source>
        <dbReference type="ARBA" id="ARBA00022679"/>
    </source>
</evidence>
<dbReference type="InterPro" id="IPR036890">
    <property type="entry name" value="HATPase_C_sf"/>
</dbReference>
<accession>A0A850PAX3</accession>
<feature type="transmembrane region" description="Helical" evidence="9">
    <location>
        <begin position="320"/>
        <end position="343"/>
    </location>
</feature>
<keyword evidence="13" id="KW-1185">Reference proteome</keyword>